<organism evidence="1 2">
    <name type="scientific">Sutcliffiella tianshenii</name>
    <dbReference type="NCBI Taxonomy" id="1463404"/>
    <lineage>
        <taxon>Bacteria</taxon>
        <taxon>Bacillati</taxon>
        <taxon>Bacillota</taxon>
        <taxon>Bacilli</taxon>
        <taxon>Bacillales</taxon>
        <taxon>Bacillaceae</taxon>
        <taxon>Sutcliffiella</taxon>
    </lineage>
</organism>
<dbReference type="Proteomes" id="UP000737402">
    <property type="component" value="Unassembled WGS sequence"/>
</dbReference>
<dbReference type="EMBL" id="JAFBED010000005">
    <property type="protein sequence ID" value="MBM7620805.1"/>
    <property type="molecule type" value="Genomic_DNA"/>
</dbReference>
<proteinExistence type="predicted"/>
<keyword evidence="2" id="KW-1185">Reference proteome</keyword>
<evidence type="ECO:0000313" key="2">
    <source>
        <dbReference type="Proteomes" id="UP000737402"/>
    </source>
</evidence>
<comment type="caution">
    <text evidence="1">The sequence shown here is derived from an EMBL/GenBank/DDBJ whole genome shotgun (WGS) entry which is preliminary data.</text>
</comment>
<sequence length="32" mass="3708">MINLIVVFDDVARKLFNFIDLVTCPERVLSLN</sequence>
<accession>A0ABS2P1L1</accession>
<protein>
    <submittedName>
        <fullName evidence="1">Uncharacterized protein</fullName>
    </submittedName>
</protein>
<evidence type="ECO:0000313" key="1">
    <source>
        <dbReference type="EMBL" id="MBM7620805.1"/>
    </source>
</evidence>
<reference evidence="1 2" key="1">
    <citation type="submission" date="2021-01" db="EMBL/GenBank/DDBJ databases">
        <title>Genomic Encyclopedia of Type Strains, Phase IV (KMG-IV): sequencing the most valuable type-strain genomes for metagenomic binning, comparative biology and taxonomic classification.</title>
        <authorList>
            <person name="Goeker M."/>
        </authorList>
    </citation>
    <scope>NUCLEOTIDE SEQUENCE [LARGE SCALE GENOMIC DNA]</scope>
    <source>
        <strain evidence="1 2">DSM 25879</strain>
    </source>
</reference>
<name>A0ABS2P1L1_9BACI</name>
<gene>
    <name evidence="1" type="ORF">JOC95_002660</name>
</gene>